<organism evidence="12 13">
    <name type="scientific">Sistotremastrum niveocremeum HHB9708</name>
    <dbReference type="NCBI Taxonomy" id="1314777"/>
    <lineage>
        <taxon>Eukaryota</taxon>
        <taxon>Fungi</taxon>
        <taxon>Dikarya</taxon>
        <taxon>Basidiomycota</taxon>
        <taxon>Agaricomycotina</taxon>
        <taxon>Agaricomycetes</taxon>
        <taxon>Sistotremastrales</taxon>
        <taxon>Sistotremastraceae</taxon>
        <taxon>Sertulicium</taxon>
        <taxon>Sertulicium niveocremeum</taxon>
    </lineage>
</organism>
<keyword evidence="8 10" id="KW-0503">Monooxygenase</keyword>
<dbReference type="PRINTS" id="PR00385">
    <property type="entry name" value="P450"/>
</dbReference>
<dbReference type="InterPro" id="IPR036396">
    <property type="entry name" value="Cyt_P450_sf"/>
</dbReference>
<sequence length="537" mass="60581">MWLSEIIVLFILFIVISTRPALISRIKSLFGLKYHGSGARLPPGPPFGSSLANARKNGARVWEEYAQWAKESGPLMYVTYGRTSLLLISSAKIASDLLNKRSRIYSDRPSTIMFGELIGQDQTVFRTPLNASRFKIYRKLIADEVGGSGEQRYVKVMEEQRDEFLSMLKDNPEGFLTHIKTNAAAIILRVSYGYTIKDPSTDAFLAEIQEYVQALSSEGSFGKWLVDSYPLLKYLPTWFPGASFHTFAKEQRKRNERLVREPKEWVKEQMKKGTAEPSFVERMLRRLEHEEEGVGKREKGSGTMEELFGYAAAALYVGGADTTVAVVMSFFLLMTQYPTIQSRAQAEIDGWISSHDRLPTSADRLHLPYTFALVKETMRFPPVVPLGLPHRLTDDDIYEGMFIPKGTTVIGNIWAILHDSELYPDPMMFDPTRHLPQDITGRPPQPDPLDYTFGFGRRACPGNQFAVTSLFITISSLLAVFDILPPLDELGQVKEMNVEHGGGTVSHPQTFECRIVPREGWQAVFGRFELEEGVVQT</sequence>
<dbReference type="InterPro" id="IPR050364">
    <property type="entry name" value="Cytochrome_P450_fung"/>
</dbReference>
<dbReference type="SUPFAM" id="SSF48264">
    <property type="entry name" value="Cytochrome P450"/>
    <property type="match status" value="1"/>
</dbReference>
<evidence type="ECO:0000256" key="2">
    <source>
        <dbReference type="ARBA" id="ARBA00005179"/>
    </source>
</evidence>
<keyword evidence="6 10" id="KW-0560">Oxidoreductase</keyword>
<protein>
    <submittedName>
        <fullName evidence="12">Cytochrome P450</fullName>
    </submittedName>
</protein>
<evidence type="ECO:0000313" key="13">
    <source>
        <dbReference type="Proteomes" id="UP000076722"/>
    </source>
</evidence>
<dbReference type="Pfam" id="PF00067">
    <property type="entry name" value="p450"/>
    <property type="match status" value="1"/>
</dbReference>
<keyword evidence="13" id="KW-1185">Reference proteome</keyword>
<dbReference type="GO" id="GO:0016705">
    <property type="term" value="F:oxidoreductase activity, acting on paired donors, with incorporation or reduction of molecular oxygen"/>
    <property type="evidence" value="ECO:0007669"/>
    <property type="project" value="InterPro"/>
</dbReference>
<dbReference type="GO" id="GO:0004497">
    <property type="term" value="F:monooxygenase activity"/>
    <property type="evidence" value="ECO:0007669"/>
    <property type="project" value="UniProtKB-KW"/>
</dbReference>
<accession>A0A164PER8</accession>
<evidence type="ECO:0000256" key="3">
    <source>
        <dbReference type="ARBA" id="ARBA00010617"/>
    </source>
</evidence>
<proteinExistence type="inferred from homology"/>
<dbReference type="PANTHER" id="PTHR46300:SF7">
    <property type="entry name" value="P450, PUTATIVE (EUROFUNG)-RELATED"/>
    <property type="match status" value="1"/>
</dbReference>
<gene>
    <name evidence="12" type="ORF">SISNIDRAFT_445613</name>
</gene>
<keyword evidence="11" id="KW-0472">Membrane</keyword>
<reference evidence="12 13" key="1">
    <citation type="journal article" date="2016" name="Mol. Biol. Evol.">
        <title>Comparative Genomics of Early-Diverging Mushroom-Forming Fungi Provides Insights into the Origins of Lignocellulose Decay Capabilities.</title>
        <authorList>
            <person name="Nagy L.G."/>
            <person name="Riley R."/>
            <person name="Tritt A."/>
            <person name="Adam C."/>
            <person name="Daum C."/>
            <person name="Floudas D."/>
            <person name="Sun H."/>
            <person name="Yadav J.S."/>
            <person name="Pangilinan J."/>
            <person name="Larsson K.H."/>
            <person name="Matsuura K."/>
            <person name="Barry K."/>
            <person name="Labutti K."/>
            <person name="Kuo R."/>
            <person name="Ohm R.A."/>
            <person name="Bhattacharya S.S."/>
            <person name="Shirouzu T."/>
            <person name="Yoshinaga Y."/>
            <person name="Martin F.M."/>
            <person name="Grigoriev I.V."/>
            <person name="Hibbett D.S."/>
        </authorList>
    </citation>
    <scope>NUCLEOTIDE SEQUENCE [LARGE SCALE GENOMIC DNA]</scope>
    <source>
        <strain evidence="12 13">HHB9708</strain>
    </source>
</reference>
<feature type="binding site" description="axial binding residue" evidence="9">
    <location>
        <position position="460"/>
    </location>
    <ligand>
        <name>heme</name>
        <dbReference type="ChEBI" id="CHEBI:30413"/>
    </ligand>
    <ligandPart>
        <name>Fe</name>
        <dbReference type="ChEBI" id="CHEBI:18248"/>
    </ligandPart>
</feature>
<comment type="pathway">
    <text evidence="2">Secondary metabolite biosynthesis.</text>
</comment>
<keyword evidence="5 9" id="KW-0479">Metal-binding</keyword>
<keyword evidence="11" id="KW-0812">Transmembrane</keyword>
<evidence type="ECO:0000256" key="7">
    <source>
        <dbReference type="ARBA" id="ARBA00023004"/>
    </source>
</evidence>
<dbReference type="EMBL" id="KV419434">
    <property type="protein sequence ID" value="KZS88656.1"/>
    <property type="molecule type" value="Genomic_DNA"/>
</dbReference>
<evidence type="ECO:0000256" key="1">
    <source>
        <dbReference type="ARBA" id="ARBA00001971"/>
    </source>
</evidence>
<dbReference type="CDD" id="cd11065">
    <property type="entry name" value="CYP64-like"/>
    <property type="match status" value="1"/>
</dbReference>
<dbReference type="PRINTS" id="PR00463">
    <property type="entry name" value="EP450I"/>
</dbReference>
<dbReference type="Proteomes" id="UP000076722">
    <property type="component" value="Unassembled WGS sequence"/>
</dbReference>
<evidence type="ECO:0000256" key="4">
    <source>
        <dbReference type="ARBA" id="ARBA00022617"/>
    </source>
</evidence>
<evidence type="ECO:0000256" key="11">
    <source>
        <dbReference type="SAM" id="Phobius"/>
    </source>
</evidence>
<dbReference type="Gene3D" id="1.10.630.10">
    <property type="entry name" value="Cytochrome P450"/>
    <property type="match status" value="1"/>
</dbReference>
<name>A0A164PER8_9AGAM</name>
<dbReference type="GO" id="GO:0020037">
    <property type="term" value="F:heme binding"/>
    <property type="evidence" value="ECO:0007669"/>
    <property type="project" value="InterPro"/>
</dbReference>
<feature type="transmembrane region" description="Helical" evidence="11">
    <location>
        <begin position="307"/>
        <end position="333"/>
    </location>
</feature>
<feature type="transmembrane region" description="Helical" evidence="11">
    <location>
        <begin position="6"/>
        <end position="23"/>
    </location>
</feature>
<evidence type="ECO:0000256" key="5">
    <source>
        <dbReference type="ARBA" id="ARBA00022723"/>
    </source>
</evidence>
<dbReference type="PANTHER" id="PTHR46300">
    <property type="entry name" value="P450, PUTATIVE (EUROFUNG)-RELATED-RELATED"/>
    <property type="match status" value="1"/>
</dbReference>
<dbReference type="PROSITE" id="PS00086">
    <property type="entry name" value="CYTOCHROME_P450"/>
    <property type="match status" value="1"/>
</dbReference>
<dbReference type="InterPro" id="IPR002401">
    <property type="entry name" value="Cyt_P450_E_grp-I"/>
</dbReference>
<keyword evidence="11" id="KW-1133">Transmembrane helix</keyword>
<evidence type="ECO:0000256" key="9">
    <source>
        <dbReference type="PIRSR" id="PIRSR602401-1"/>
    </source>
</evidence>
<keyword evidence="7 9" id="KW-0408">Iron</keyword>
<evidence type="ECO:0000256" key="6">
    <source>
        <dbReference type="ARBA" id="ARBA00023002"/>
    </source>
</evidence>
<dbReference type="InterPro" id="IPR001128">
    <property type="entry name" value="Cyt_P450"/>
</dbReference>
<keyword evidence="4 9" id="KW-0349">Heme</keyword>
<dbReference type="OrthoDB" id="2789670at2759"/>
<dbReference type="InterPro" id="IPR017972">
    <property type="entry name" value="Cyt_P450_CS"/>
</dbReference>
<comment type="similarity">
    <text evidence="3 10">Belongs to the cytochrome P450 family.</text>
</comment>
<evidence type="ECO:0000256" key="8">
    <source>
        <dbReference type="ARBA" id="ARBA00023033"/>
    </source>
</evidence>
<evidence type="ECO:0000256" key="10">
    <source>
        <dbReference type="RuleBase" id="RU000461"/>
    </source>
</evidence>
<evidence type="ECO:0000313" key="12">
    <source>
        <dbReference type="EMBL" id="KZS88656.1"/>
    </source>
</evidence>
<dbReference type="STRING" id="1314777.A0A164PER8"/>
<dbReference type="AlphaFoldDB" id="A0A164PER8"/>
<dbReference type="GO" id="GO:0005506">
    <property type="term" value="F:iron ion binding"/>
    <property type="evidence" value="ECO:0007669"/>
    <property type="project" value="InterPro"/>
</dbReference>
<comment type="cofactor">
    <cofactor evidence="1 9">
        <name>heme</name>
        <dbReference type="ChEBI" id="CHEBI:30413"/>
    </cofactor>
</comment>